<evidence type="ECO:0000256" key="2">
    <source>
        <dbReference type="SAM" id="SignalP"/>
    </source>
</evidence>
<name>A0A6J4SGK5_9SPHN</name>
<feature type="signal peptide" evidence="2">
    <location>
        <begin position="1"/>
        <end position="22"/>
    </location>
</feature>
<accession>A0A6J4SGK5</accession>
<evidence type="ECO:0008006" key="4">
    <source>
        <dbReference type="Google" id="ProtNLM"/>
    </source>
</evidence>
<dbReference type="AlphaFoldDB" id="A0A6J4SGK5"/>
<feature type="chain" id="PRO_5026861529" description="Lipoprotein" evidence="2">
    <location>
        <begin position="23"/>
        <end position="135"/>
    </location>
</feature>
<keyword evidence="2" id="KW-0732">Signal</keyword>
<gene>
    <name evidence="3" type="ORF">AVDCRST_MAG91-912</name>
</gene>
<evidence type="ECO:0000313" key="3">
    <source>
        <dbReference type="EMBL" id="CAA9498385.1"/>
    </source>
</evidence>
<sequence>MKKQLSMTSAMAAALIALPACSSNDDWNDDVVASRDTAVCVDQEGRRVDDDLCDRDRGGGIGSSAFLWYYLGRSSAVPYYGDSIHHRRYSGRGSYTPAPGINYDRAPVSTRMTRSQAVSRGGLGSSSRRFGGGRS</sequence>
<feature type="region of interest" description="Disordered" evidence="1">
    <location>
        <begin position="95"/>
        <end position="135"/>
    </location>
</feature>
<dbReference type="EMBL" id="CADCVX010000204">
    <property type="protein sequence ID" value="CAA9498385.1"/>
    <property type="molecule type" value="Genomic_DNA"/>
</dbReference>
<reference evidence="3" key="1">
    <citation type="submission" date="2020-02" db="EMBL/GenBank/DDBJ databases">
        <authorList>
            <person name="Meier V. D."/>
        </authorList>
    </citation>
    <scope>NUCLEOTIDE SEQUENCE</scope>
    <source>
        <strain evidence="3">AVDCRST_MAG91</strain>
    </source>
</reference>
<protein>
    <recommendedName>
        <fullName evidence="4">Lipoprotein</fullName>
    </recommendedName>
</protein>
<organism evidence="3">
    <name type="scientific">uncultured Sphingomonadaceae bacterium</name>
    <dbReference type="NCBI Taxonomy" id="169976"/>
    <lineage>
        <taxon>Bacteria</taxon>
        <taxon>Pseudomonadati</taxon>
        <taxon>Pseudomonadota</taxon>
        <taxon>Alphaproteobacteria</taxon>
        <taxon>Sphingomonadales</taxon>
        <taxon>Sphingomonadaceae</taxon>
        <taxon>environmental samples</taxon>
    </lineage>
</organism>
<proteinExistence type="predicted"/>
<evidence type="ECO:0000256" key="1">
    <source>
        <dbReference type="SAM" id="MobiDB-lite"/>
    </source>
</evidence>